<protein>
    <recommendedName>
        <fullName evidence="3">Lipopolysaccharide biosynthesis protein</fullName>
    </recommendedName>
</protein>
<dbReference type="CDD" id="cd11579">
    <property type="entry name" value="Glyco_tran_WbsX"/>
    <property type="match status" value="1"/>
</dbReference>
<dbReference type="Proteomes" id="UP000006546">
    <property type="component" value="Chromosome"/>
</dbReference>
<name>F4LIT0_TREBD</name>
<dbReference type="Pfam" id="PF14307">
    <property type="entry name" value="Glyco_tran_WbsX"/>
    <property type="match status" value="1"/>
</dbReference>
<dbReference type="EMBL" id="CP002696">
    <property type="protein sequence ID" value="AEE16255.1"/>
    <property type="molecule type" value="Genomic_DNA"/>
</dbReference>
<keyword evidence="2" id="KW-1185">Reference proteome</keyword>
<sequence>MISKPRILAFYLPQYHPISENNQWWGTGFTEWTNVGKARPLFPGHKQPKVPTELGYYDLRVPEVRELQAQMAKDAGVEGFCYWHYWFGEGKQLLEKPLQQIISSGKPDFPFCLGWANESWYAKVWSKDKSKDKLLIEQKYCGLEDYKEHFETILPILKDKRYVKVNGKLLFLIYKPDDFADCPTFINYWQELAKAEGLQGFHFIASAKRNTNDFEKYLKSGFDAVFTDRMWLGAKALRRDKPLSLVKVLLFKFLKIPRLVNYKEIVKYAVSEKDKRNDFYPGIVCTWDHTPRSGRNGMVFINFSLKLFKEHICTVLELVKNKPEQEQIVFLKSWNEWGEGNFMEPDIEYGKGKVDTLKEAIHSIYK</sequence>
<reference evidence="2" key="1">
    <citation type="submission" date="2011-04" db="EMBL/GenBank/DDBJ databases">
        <title>The complete genome of Treponema brennaborense DSM 12168.</title>
        <authorList>
            <person name="Lucas S."/>
            <person name="Han J."/>
            <person name="Lapidus A."/>
            <person name="Bruce D."/>
            <person name="Goodwin L."/>
            <person name="Pitluck S."/>
            <person name="Peters L."/>
            <person name="Kyrpides N."/>
            <person name="Mavromatis K."/>
            <person name="Ivanova N."/>
            <person name="Mikhailova N."/>
            <person name="Pagani I."/>
            <person name="Teshima H."/>
            <person name="Detter J.C."/>
            <person name="Tapia R."/>
            <person name="Han C."/>
            <person name="Land M."/>
            <person name="Hauser L."/>
            <person name="Markowitz V."/>
            <person name="Cheng J.-F."/>
            <person name="Hugenholtz P."/>
            <person name="Woyke T."/>
            <person name="Wu D."/>
            <person name="Gronow S."/>
            <person name="Wellnitz S."/>
            <person name="Brambilla E."/>
            <person name="Klenk H.-P."/>
            <person name="Eisen J.A."/>
        </authorList>
    </citation>
    <scope>NUCLEOTIDE SEQUENCE [LARGE SCALE GENOMIC DNA]</scope>
    <source>
        <strain evidence="2">DSM 12168 / CIP 105900 / DD5/3</strain>
    </source>
</reference>
<dbReference type="Gene3D" id="3.20.20.80">
    <property type="entry name" value="Glycosidases"/>
    <property type="match status" value="1"/>
</dbReference>
<evidence type="ECO:0008006" key="3">
    <source>
        <dbReference type="Google" id="ProtNLM"/>
    </source>
</evidence>
<dbReference type="AlphaFoldDB" id="F4LIT0"/>
<dbReference type="OrthoDB" id="9816424at2"/>
<evidence type="ECO:0000313" key="1">
    <source>
        <dbReference type="EMBL" id="AEE16255.1"/>
    </source>
</evidence>
<dbReference type="PANTHER" id="PTHR41244:SF1">
    <property type="entry name" value="GLYCOSYLTRANSFERASE"/>
    <property type="match status" value="1"/>
</dbReference>
<accession>F4LIT0</accession>
<dbReference type="STRING" id="906968.Trebr_0819"/>
<dbReference type="PANTHER" id="PTHR41244">
    <property type="entry name" value="RHAMNAN SYNTHESIS F"/>
    <property type="match status" value="1"/>
</dbReference>
<dbReference type="KEGG" id="tbe:Trebr_0819"/>
<dbReference type="RefSeq" id="WP_013757974.1">
    <property type="nucleotide sequence ID" value="NC_015500.1"/>
</dbReference>
<dbReference type="eggNOG" id="COG0457">
    <property type="taxonomic scope" value="Bacteria"/>
</dbReference>
<dbReference type="InterPro" id="IPR032719">
    <property type="entry name" value="WbsX"/>
</dbReference>
<dbReference type="HOGENOM" id="CLU_038570_0_0_12"/>
<gene>
    <name evidence="1" type="ordered locus">Trebr_0819</name>
</gene>
<evidence type="ECO:0000313" key="2">
    <source>
        <dbReference type="Proteomes" id="UP000006546"/>
    </source>
</evidence>
<proteinExistence type="predicted"/>
<organism evidence="1 2">
    <name type="scientific">Treponema brennaborense (strain DSM 12168 / CIP 105900 / DD5/3)</name>
    <dbReference type="NCBI Taxonomy" id="906968"/>
    <lineage>
        <taxon>Bacteria</taxon>
        <taxon>Pseudomonadati</taxon>
        <taxon>Spirochaetota</taxon>
        <taxon>Spirochaetia</taxon>
        <taxon>Spirochaetales</taxon>
        <taxon>Treponemataceae</taxon>
        <taxon>Treponema</taxon>
    </lineage>
</organism>